<evidence type="ECO:0000313" key="2">
    <source>
        <dbReference type="Proteomes" id="UP001216139"/>
    </source>
</evidence>
<evidence type="ECO:0000313" key="1">
    <source>
        <dbReference type="EMBL" id="WCT14335.1"/>
    </source>
</evidence>
<reference evidence="1 2" key="1">
    <citation type="submission" date="2023-02" db="EMBL/GenBank/DDBJ databases">
        <title>Genome sequence of Mucilaginibacter jinjuensis strain KACC 16571.</title>
        <authorList>
            <person name="Kim S."/>
            <person name="Heo J."/>
            <person name="Kwon S.-W."/>
        </authorList>
    </citation>
    <scope>NUCLEOTIDE SEQUENCE [LARGE SCALE GENOMIC DNA]</scope>
    <source>
        <strain evidence="1 2">KACC 16571</strain>
    </source>
</reference>
<dbReference type="Proteomes" id="UP001216139">
    <property type="component" value="Chromosome"/>
</dbReference>
<accession>A0ABY7TE56</accession>
<gene>
    <name evidence="1" type="ORF">PQO05_10365</name>
</gene>
<organism evidence="1 2">
    <name type="scientific">Mucilaginibacter jinjuensis</name>
    <dbReference type="NCBI Taxonomy" id="1176721"/>
    <lineage>
        <taxon>Bacteria</taxon>
        <taxon>Pseudomonadati</taxon>
        <taxon>Bacteroidota</taxon>
        <taxon>Sphingobacteriia</taxon>
        <taxon>Sphingobacteriales</taxon>
        <taxon>Sphingobacteriaceae</taxon>
        <taxon>Mucilaginibacter</taxon>
    </lineage>
</organism>
<dbReference type="RefSeq" id="WP_273632778.1">
    <property type="nucleotide sequence ID" value="NZ_CP117167.1"/>
</dbReference>
<proteinExistence type="predicted"/>
<dbReference type="EMBL" id="CP117167">
    <property type="protein sequence ID" value="WCT14335.1"/>
    <property type="molecule type" value="Genomic_DNA"/>
</dbReference>
<protein>
    <submittedName>
        <fullName evidence="1">Uncharacterized protein</fullName>
    </submittedName>
</protein>
<keyword evidence="2" id="KW-1185">Reference proteome</keyword>
<sequence>MKRKAKRIVPPIDKPLRNHHKIAIINDDGFGTSVPPTLASIEIYFDQKGLLDNASDFYNEHELRDWKSVFGQPIINWKVCAAEWIYNYRQEVKHRFRMSPFYSESF</sequence>
<name>A0ABY7TE56_9SPHI</name>